<reference evidence="1 2" key="1">
    <citation type="submission" date="2019-08" db="EMBL/GenBank/DDBJ databases">
        <title>Bradyrhizobium hipponensis sp. nov., a rhizobium isolated from a Lupinus angustifolius root nodule in Tunisia.</title>
        <authorList>
            <person name="Off K."/>
            <person name="Rejili M."/>
            <person name="Mars M."/>
            <person name="Brachmann A."/>
            <person name="Marin M."/>
        </authorList>
    </citation>
    <scope>NUCLEOTIDE SEQUENCE [LARGE SCALE GENOMIC DNA]</scope>
    <source>
        <strain evidence="2">aSej3</strain>
    </source>
</reference>
<comment type="caution">
    <text evidence="1">The sequence shown here is derived from an EMBL/GenBank/DDBJ whole genome shotgun (WGS) entry which is preliminary data.</text>
</comment>
<name>A0A5S4YLY1_9BRAD</name>
<proteinExistence type="predicted"/>
<gene>
    <name evidence="1" type="ORF">FXV83_15840</name>
</gene>
<dbReference type="RefSeq" id="WP_148740340.1">
    <property type="nucleotide sequence ID" value="NZ_VSTH01000051.1"/>
</dbReference>
<organism evidence="1 2">
    <name type="scientific">Bradyrhizobium hipponense</name>
    <dbReference type="NCBI Taxonomy" id="2605638"/>
    <lineage>
        <taxon>Bacteria</taxon>
        <taxon>Pseudomonadati</taxon>
        <taxon>Pseudomonadota</taxon>
        <taxon>Alphaproteobacteria</taxon>
        <taxon>Hyphomicrobiales</taxon>
        <taxon>Nitrobacteraceae</taxon>
        <taxon>Bradyrhizobium</taxon>
    </lineage>
</organism>
<dbReference type="AlphaFoldDB" id="A0A5S4YLY1"/>
<protein>
    <submittedName>
        <fullName evidence="1">Uncharacterized protein</fullName>
    </submittedName>
</protein>
<accession>A0A5S4YLY1</accession>
<dbReference type="Proteomes" id="UP000324797">
    <property type="component" value="Unassembled WGS sequence"/>
</dbReference>
<sequence length="107" mass="12007">MTKIANSFYSAAVQHKEIDGLYHATFGIPGQAPEWVNGKDGKPDTFRDHNQAVLAGFRVMVAKLNRARQEQDFHVKGQVNGRQNTIKSWKAPVEKNTHSIESVFGKK</sequence>
<keyword evidence="2" id="KW-1185">Reference proteome</keyword>
<evidence type="ECO:0000313" key="1">
    <source>
        <dbReference type="EMBL" id="TYO65406.1"/>
    </source>
</evidence>
<evidence type="ECO:0000313" key="2">
    <source>
        <dbReference type="Proteomes" id="UP000324797"/>
    </source>
</evidence>
<dbReference type="EMBL" id="VSTH01000051">
    <property type="protein sequence ID" value="TYO65406.1"/>
    <property type="molecule type" value="Genomic_DNA"/>
</dbReference>